<reference evidence="1" key="1">
    <citation type="journal article" date="2021" name="Proc. Natl. Acad. Sci. U.S.A.">
        <title>A Catalog of Tens of Thousands of Viruses from Human Metagenomes Reveals Hidden Associations with Chronic Diseases.</title>
        <authorList>
            <person name="Tisza M.J."/>
            <person name="Buck C.B."/>
        </authorList>
    </citation>
    <scope>NUCLEOTIDE SEQUENCE</scope>
    <source>
        <strain evidence="1">CtxMM9</strain>
    </source>
</reference>
<evidence type="ECO:0000313" key="1">
    <source>
        <dbReference type="EMBL" id="DAF58942.1"/>
    </source>
</evidence>
<protein>
    <submittedName>
        <fullName evidence="1">Uncharacterized protein</fullName>
    </submittedName>
</protein>
<sequence>MDIFGSNGYFRTTWLEAIDDQEKTNAQKESELLDNILDLAQNSDNILFSDIQKIAENGTVEGIGADYTNSLMVNGHQVRSSDEAQTL</sequence>
<name>A0A8S5T6R8_9CAUD</name>
<accession>A0A8S5T6R8</accession>
<proteinExistence type="predicted"/>
<organism evidence="1">
    <name type="scientific">Siphoviridae sp. ctxMM9</name>
    <dbReference type="NCBI Taxonomy" id="2827973"/>
    <lineage>
        <taxon>Viruses</taxon>
        <taxon>Duplodnaviria</taxon>
        <taxon>Heunggongvirae</taxon>
        <taxon>Uroviricota</taxon>
        <taxon>Caudoviricetes</taxon>
    </lineage>
</organism>
<dbReference type="EMBL" id="BK032759">
    <property type="protein sequence ID" value="DAF58942.1"/>
    <property type="molecule type" value="Genomic_DNA"/>
</dbReference>